<dbReference type="RefSeq" id="WP_072558636.1">
    <property type="nucleotide sequence ID" value="NZ_CP018154.1"/>
</dbReference>
<evidence type="ECO:0000313" key="3">
    <source>
        <dbReference type="EMBL" id="APG61988.1"/>
    </source>
</evidence>
<sequence length="170" mass="19306">MGKYTRFLVMISVSTAVMFGLMYLNTYALEHIFYSETRTWMALYMGAAMAVVMLLFMLGMYGEKKKNTMILGGAAVIFAGSLYLVRSQDTISDQAWQKAMIPHHSIAILTSERANIEDQRVRELADKIIKAQRREIKEMKWLIDDIRKNGKATTAAQANARPVPEFEGEL</sequence>
<accession>A0A1L3JA43</accession>
<dbReference type="InterPro" id="IPR005183">
    <property type="entry name" value="DUF305_CopM-like"/>
</dbReference>
<protein>
    <submittedName>
        <fullName evidence="3">DUF305 domain-containing protein</fullName>
    </submittedName>
</protein>
<feature type="transmembrane region" description="Helical" evidence="1">
    <location>
        <begin position="68"/>
        <end position="85"/>
    </location>
</feature>
<proteinExistence type="predicted"/>
<keyword evidence="1" id="KW-0812">Transmembrane</keyword>
<name>A0A1L3JA43_9SPHN</name>
<dbReference type="OrthoDB" id="517560at2"/>
<dbReference type="KEGG" id="sphl:LPB140_03195"/>
<feature type="transmembrane region" description="Helical" evidence="1">
    <location>
        <begin position="7"/>
        <end position="29"/>
    </location>
</feature>
<evidence type="ECO:0000259" key="2">
    <source>
        <dbReference type="Pfam" id="PF03713"/>
    </source>
</evidence>
<keyword evidence="4" id="KW-1185">Reference proteome</keyword>
<feature type="transmembrane region" description="Helical" evidence="1">
    <location>
        <begin position="41"/>
        <end position="61"/>
    </location>
</feature>
<evidence type="ECO:0000313" key="4">
    <source>
        <dbReference type="Proteomes" id="UP000242561"/>
    </source>
</evidence>
<dbReference type="STRING" id="1913578.LPB140_03195"/>
<organism evidence="3 4">
    <name type="scientific">Sphingorhabdus lutea</name>
    <dbReference type="NCBI Taxonomy" id="1913578"/>
    <lineage>
        <taxon>Bacteria</taxon>
        <taxon>Pseudomonadati</taxon>
        <taxon>Pseudomonadota</taxon>
        <taxon>Alphaproteobacteria</taxon>
        <taxon>Sphingomonadales</taxon>
        <taxon>Sphingomonadaceae</taxon>
        <taxon>Sphingorhabdus</taxon>
    </lineage>
</organism>
<dbReference type="EMBL" id="CP018154">
    <property type="protein sequence ID" value="APG61988.1"/>
    <property type="molecule type" value="Genomic_DNA"/>
</dbReference>
<reference evidence="3 4" key="1">
    <citation type="submission" date="2016-11" db="EMBL/GenBank/DDBJ databases">
        <title>Sphingorhabdus sp. LPB0140, isolated from marine environment.</title>
        <authorList>
            <person name="Kim E."/>
            <person name="Yi H."/>
        </authorList>
    </citation>
    <scope>NUCLEOTIDE SEQUENCE [LARGE SCALE GENOMIC DNA]</scope>
    <source>
        <strain evidence="3 4">LPB0140</strain>
    </source>
</reference>
<keyword evidence="1" id="KW-1133">Transmembrane helix</keyword>
<dbReference type="AlphaFoldDB" id="A0A1L3JA43"/>
<dbReference type="InterPro" id="IPR012347">
    <property type="entry name" value="Ferritin-like"/>
</dbReference>
<dbReference type="Pfam" id="PF03713">
    <property type="entry name" value="DUF305"/>
    <property type="match status" value="1"/>
</dbReference>
<dbReference type="Gene3D" id="1.20.1260.10">
    <property type="match status" value="1"/>
</dbReference>
<feature type="domain" description="DUF305" evidence="2">
    <location>
        <begin position="93"/>
        <end position="154"/>
    </location>
</feature>
<gene>
    <name evidence="3" type="ORF">LPB140_03195</name>
</gene>
<keyword evidence="1" id="KW-0472">Membrane</keyword>
<dbReference type="Proteomes" id="UP000242561">
    <property type="component" value="Chromosome"/>
</dbReference>
<evidence type="ECO:0000256" key="1">
    <source>
        <dbReference type="SAM" id="Phobius"/>
    </source>
</evidence>